<feature type="domain" description="Uracil-DNA glycosylase-like" evidence="1">
    <location>
        <begin position="27"/>
        <end position="183"/>
    </location>
</feature>
<reference evidence="2" key="1">
    <citation type="submission" date="2021-06" db="EMBL/GenBank/DDBJ databases">
        <authorList>
            <person name="Criscuolo A."/>
        </authorList>
    </citation>
    <scope>NUCLEOTIDE SEQUENCE</scope>
    <source>
        <strain evidence="2">CIP111600</strain>
    </source>
</reference>
<gene>
    <name evidence="2" type="ORF">PAESOLCIP111_05802</name>
</gene>
<dbReference type="EMBL" id="CAJVAS010000046">
    <property type="protein sequence ID" value="CAG7649106.1"/>
    <property type="molecule type" value="Genomic_DNA"/>
</dbReference>
<dbReference type="PANTHER" id="PTHR42160:SF1">
    <property type="entry name" value="URACIL-DNA GLYCOSYLASE SUPERFAMILY PROTEIN"/>
    <property type="match status" value="1"/>
</dbReference>
<dbReference type="SMART" id="SM00986">
    <property type="entry name" value="UDG"/>
    <property type="match status" value="1"/>
</dbReference>
<dbReference type="RefSeq" id="WP_218095483.1">
    <property type="nucleotide sequence ID" value="NZ_CAJVAS010000046.1"/>
</dbReference>
<organism evidence="2 3">
    <name type="scientific">Paenibacillus solanacearum</name>
    <dbReference type="NCBI Taxonomy" id="2048548"/>
    <lineage>
        <taxon>Bacteria</taxon>
        <taxon>Bacillati</taxon>
        <taxon>Bacillota</taxon>
        <taxon>Bacilli</taxon>
        <taxon>Bacillales</taxon>
        <taxon>Paenibacillaceae</taxon>
        <taxon>Paenibacillus</taxon>
    </lineage>
</organism>
<dbReference type="CDD" id="cd10033">
    <property type="entry name" value="UDG_like"/>
    <property type="match status" value="1"/>
</dbReference>
<dbReference type="InterPro" id="IPR047124">
    <property type="entry name" value="HI_0220.2"/>
</dbReference>
<accession>A0A916K9T8</accession>
<sequence length="193" mass="22341">MTFEELKEQIVACEACKAKFGFTPTPIFHGKEQSKIFQISQAPSHNVHLTKKPFNDQTGAKLKYKWYNITDDVFYDEDNFYITALSHCFPGKNARGGDNSPPLSCAKKWLVKELEMVNNRLFVIIGAKAAQFLFPQDRFEDLVFKNSTLHQKPAIVLPHPSPLNVKWFKDHPQFEEKRLPEIREMIWSVLELA</sequence>
<evidence type="ECO:0000259" key="1">
    <source>
        <dbReference type="SMART" id="SM00986"/>
    </source>
</evidence>
<evidence type="ECO:0000313" key="2">
    <source>
        <dbReference type="EMBL" id="CAG7649106.1"/>
    </source>
</evidence>
<proteinExistence type="predicted"/>
<dbReference type="Pfam" id="PF03167">
    <property type="entry name" value="UDG"/>
    <property type="match status" value="1"/>
</dbReference>
<keyword evidence="3" id="KW-1185">Reference proteome</keyword>
<dbReference type="PANTHER" id="PTHR42160">
    <property type="entry name" value="URACIL-DNA GLYCOSYLASE SUPERFAMILY PROTEIN"/>
    <property type="match status" value="1"/>
</dbReference>
<comment type="caution">
    <text evidence="2">The sequence shown here is derived from an EMBL/GenBank/DDBJ whole genome shotgun (WGS) entry which is preliminary data.</text>
</comment>
<dbReference type="AlphaFoldDB" id="A0A916K9T8"/>
<name>A0A916K9T8_9BACL</name>
<dbReference type="InterPro" id="IPR005122">
    <property type="entry name" value="Uracil-DNA_glycosylase-like"/>
</dbReference>
<dbReference type="Proteomes" id="UP000693672">
    <property type="component" value="Unassembled WGS sequence"/>
</dbReference>
<dbReference type="SMART" id="SM00987">
    <property type="entry name" value="UreE_C"/>
    <property type="match status" value="1"/>
</dbReference>
<protein>
    <recommendedName>
        <fullName evidence="1">Uracil-DNA glycosylase-like domain-containing protein</fullName>
    </recommendedName>
</protein>
<evidence type="ECO:0000313" key="3">
    <source>
        <dbReference type="Proteomes" id="UP000693672"/>
    </source>
</evidence>